<dbReference type="InParanoid" id="A0A0C2X937"/>
<dbReference type="AlphaFoldDB" id="A0A0C2X937"/>
<dbReference type="Proteomes" id="UP000054549">
    <property type="component" value="Unassembled WGS sequence"/>
</dbReference>
<dbReference type="HOGENOM" id="CLU_2573398_0_0_1"/>
<accession>A0A0C2X937</accession>
<sequence>MAGWCMVAKCSNPCLFLPRSSFVVSAQRSALVQNMIFNKALAMMPIMDDPRIAPPVRFESSRIRGKSPGFGARNGKYSYFY</sequence>
<name>A0A0C2X937_AMAMK</name>
<gene>
    <name evidence="1" type="ORF">M378DRAFT_536890</name>
</gene>
<proteinExistence type="predicted"/>
<evidence type="ECO:0000313" key="2">
    <source>
        <dbReference type="Proteomes" id="UP000054549"/>
    </source>
</evidence>
<dbReference type="EMBL" id="KN818243">
    <property type="protein sequence ID" value="KIL65288.1"/>
    <property type="molecule type" value="Genomic_DNA"/>
</dbReference>
<reference evidence="1 2" key="1">
    <citation type="submission" date="2014-04" db="EMBL/GenBank/DDBJ databases">
        <title>Evolutionary Origins and Diversification of the Mycorrhizal Mutualists.</title>
        <authorList>
            <consortium name="DOE Joint Genome Institute"/>
            <consortium name="Mycorrhizal Genomics Consortium"/>
            <person name="Kohler A."/>
            <person name="Kuo A."/>
            <person name="Nagy L.G."/>
            <person name="Floudas D."/>
            <person name="Copeland A."/>
            <person name="Barry K.W."/>
            <person name="Cichocki N."/>
            <person name="Veneault-Fourrey C."/>
            <person name="LaButti K."/>
            <person name="Lindquist E.A."/>
            <person name="Lipzen A."/>
            <person name="Lundell T."/>
            <person name="Morin E."/>
            <person name="Murat C."/>
            <person name="Riley R."/>
            <person name="Ohm R."/>
            <person name="Sun H."/>
            <person name="Tunlid A."/>
            <person name="Henrissat B."/>
            <person name="Grigoriev I.V."/>
            <person name="Hibbett D.S."/>
            <person name="Martin F."/>
        </authorList>
    </citation>
    <scope>NUCLEOTIDE SEQUENCE [LARGE SCALE GENOMIC DNA]</scope>
    <source>
        <strain evidence="1 2">Koide BX008</strain>
    </source>
</reference>
<organism evidence="1 2">
    <name type="scientific">Amanita muscaria (strain Koide BX008)</name>
    <dbReference type="NCBI Taxonomy" id="946122"/>
    <lineage>
        <taxon>Eukaryota</taxon>
        <taxon>Fungi</taxon>
        <taxon>Dikarya</taxon>
        <taxon>Basidiomycota</taxon>
        <taxon>Agaricomycotina</taxon>
        <taxon>Agaricomycetes</taxon>
        <taxon>Agaricomycetidae</taxon>
        <taxon>Agaricales</taxon>
        <taxon>Pluteineae</taxon>
        <taxon>Amanitaceae</taxon>
        <taxon>Amanita</taxon>
    </lineage>
</organism>
<protein>
    <submittedName>
        <fullName evidence="1">Uncharacterized protein</fullName>
    </submittedName>
</protein>
<evidence type="ECO:0000313" key="1">
    <source>
        <dbReference type="EMBL" id="KIL65288.1"/>
    </source>
</evidence>
<keyword evidence="2" id="KW-1185">Reference proteome</keyword>